<keyword evidence="2" id="KW-1185">Reference proteome</keyword>
<sequence length="147" mass="16841">MAYSTYFTVEEGQYEGTRMWESKCGGNGGKGSDKSDPDGNVVVYTSDIAQRFFCAQCGSPLLMRYFCTPTTLHIPLGLLDVPASGPSAQVREAYKPRQDIWVKSRAWWLPRPKEGEAEGREQYEEDDPDFMERCDRWKRRSSAEHRT</sequence>
<proteinExistence type="predicted"/>
<gene>
    <name evidence="1" type="ORF">QFC19_001546</name>
</gene>
<reference evidence="1" key="1">
    <citation type="submission" date="2023-04" db="EMBL/GenBank/DDBJ databases">
        <title>Draft Genome sequencing of Naganishia species isolated from polar environments using Oxford Nanopore Technology.</title>
        <authorList>
            <person name="Leo P."/>
            <person name="Venkateswaran K."/>
        </authorList>
    </citation>
    <scope>NUCLEOTIDE SEQUENCE</scope>
    <source>
        <strain evidence="1">MNA-CCFEE 5261</strain>
    </source>
</reference>
<dbReference type="EMBL" id="JASBWR010000012">
    <property type="protein sequence ID" value="KAJ9110421.1"/>
    <property type="molecule type" value="Genomic_DNA"/>
</dbReference>
<organism evidence="1 2">
    <name type="scientific">Naganishia cerealis</name>
    <dbReference type="NCBI Taxonomy" id="610337"/>
    <lineage>
        <taxon>Eukaryota</taxon>
        <taxon>Fungi</taxon>
        <taxon>Dikarya</taxon>
        <taxon>Basidiomycota</taxon>
        <taxon>Agaricomycotina</taxon>
        <taxon>Tremellomycetes</taxon>
        <taxon>Filobasidiales</taxon>
        <taxon>Filobasidiaceae</taxon>
        <taxon>Naganishia</taxon>
    </lineage>
</organism>
<protein>
    <submittedName>
        <fullName evidence="1">Uncharacterized protein</fullName>
    </submittedName>
</protein>
<dbReference type="Proteomes" id="UP001241377">
    <property type="component" value="Unassembled WGS sequence"/>
</dbReference>
<accession>A0ACC2WG72</accession>
<evidence type="ECO:0000313" key="2">
    <source>
        <dbReference type="Proteomes" id="UP001241377"/>
    </source>
</evidence>
<comment type="caution">
    <text evidence="1">The sequence shown here is derived from an EMBL/GenBank/DDBJ whole genome shotgun (WGS) entry which is preliminary data.</text>
</comment>
<evidence type="ECO:0000313" key="1">
    <source>
        <dbReference type="EMBL" id="KAJ9110421.1"/>
    </source>
</evidence>
<name>A0ACC2WG72_9TREE</name>